<gene>
    <name evidence="8" type="ORF">METZ01_LOCUS328065</name>
</gene>
<protein>
    <recommendedName>
        <fullName evidence="7">ResB-like domain-containing protein</fullName>
    </recommendedName>
</protein>
<evidence type="ECO:0000256" key="3">
    <source>
        <dbReference type="ARBA" id="ARBA00022748"/>
    </source>
</evidence>
<evidence type="ECO:0000256" key="4">
    <source>
        <dbReference type="ARBA" id="ARBA00022989"/>
    </source>
</evidence>
<organism evidence="8">
    <name type="scientific">marine metagenome</name>
    <dbReference type="NCBI Taxonomy" id="408172"/>
    <lineage>
        <taxon>unclassified sequences</taxon>
        <taxon>metagenomes</taxon>
        <taxon>ecological metagenomes</taxon>
    </lineage>
</organism>
<accession>A0A382PT90</accession>
<keyword evidence="3" id="KW-0201">Cytochrome c-type biogenesis</keyword>
<keyword evidence="2 6" id="KW-0812">Transmembrane</keyword>
<dbReference type="Pfam" id="PF05140">
    <property type="entry name" value="ResB"/>
    <property type="match status" value="1"/>
</dbReference>
<dbReference type="GO" id="GO:0017004">
    <property type="term" value="P:cytochrome complex assembly"/>
    <property type="evidence" value="ECO:0007669"/>
    <property type="project" value="UniProtKB-KW"/>
</dbReference>
<sequence>MLLVFFGTIAQRDVGLYASQMKYFSSYYFLVADLIPFPGGRLTLMFMTLNLASSLFNKNLWKMKKLGLIIIHLGGLLLLVGGGITAQFSSEGNMIIKEGSQSEHVDDYHDMELVFVNTSMEDSLEYTVFDEPILKEGNTIEYDKLG</sequence>
<reference evidence="8" key="1">
    <citation type="submission" date="2018-05" db="EMBL/GenBank/DDBJ databases">
        <authorList>
            <person name="Lanie J.A."/>
            <person name="Ng W.-L."/>
            <person name="Kazmierczak K.M."/>
            <person name="Andrzejewski T.M."/>
            <person name="Davidsen T.M."/>
            <person name="Wayne K.J."/>
            <person name="Tettelin H."/>
            <person name="Glass J.I."/>
            <person name="Rusch D."/>
            <person name="Podicherti R."/>
            <person name="Tsui H.-C.T."/>
            <person name="Winkler M.E."/>
        </authorList>
    </citation>
    <scope>NUCLEOTIDE SEQUENCE</scope>
</reference>
<dbReference type="InterPro" id="IPR007816">
    <property type="entry name" value="ResB-like_domain"/>
</dbReference>
<name>A0A382PT90_9ZZZZ</name>
<keyword evidence="5 6" id="KW-0472">Membrane</keyword>
<feature type="transmembrane region" description="Helical" evidence="6">
    <location>
        <begin position="68"/>
        <end position="88"/>
    </location>
</feature>
<feature type="transmembrane region" description="Helical" evidence="6">
    <location>
        <begin position="34"/>
        <end position="56"/>
    </location>
</feature>
<comment type="subcellular location">
    <subcellularLocation>
        <location evidence="1">Membrane</location>
        <topology evidence="1">Multi-pass membrane protein</topology>
    </subcellularLocation>
</comment>
<feature type="non-terminal residue" evidence="8">
    <location>
        <position position="146"/>
    </location>
</feature>
<evidence type="ECO:0000259" key="7">
    <source>
        <dbReference type="Pfam" id="PF05140"/>
    </source>
</evidence>
<evidence type="ECO:0000256" key="1">
    <source>
        <dbReference type="ARBA" id="ARBA00004141"/>
    </source>
</evidence>
<proteinExistence type="predicted"/>
<keyword evidence="4 6" id="KW-1133">Transmembrane helix</keyword>
<dbReference type="EMBL" id="UINC01108824">
    <property type="protein sequence ID" value="SVC75211.1"/>
    <property type="molecule type" value="Genomic_DNA"/>
</dbReference>
<evidence type="ECO:0000313" key="8">
    <source>
        <dbReference type="EMBL" id="SVC75211.1"/>
    </source>
</evidence>
<dbReference type="GO" id="GO:0016020">
    <property type="term" value="C:membrane"/>
    <property type="evidence" value="ECO:0007669"/>
    <property type="project" value="UniProtKB-SubCell"/>
</dbReference>
<dbReference type="AlphaFoldDB" id="A0A382PT90"/>
<evidence type="ECO:0000256" key="5">
    <source>
        <dbReference type="ARBA" id="ARBA00023136"/>
    </source>
</evidence>
<evidence type="ECO:0000256" key="6">
    <source>
        <dbReference type="SAM" id="Phobius"/>
    </source>
</evidence>
<evidence type="ECO:0000256" key="2">
    <source>
        <dbReference type="ARBA" id="ARBA00022692"/>
    </source>
</evidence>
<feature type="domain" description="ResB-like" evidence="7">
    <location>
        <begin position="63"/>
        <end position="112"/>
    </location>
</feature>